<feature type="transmembrane region" description="Helical" evidence="1">
    <location>
        <begin position="285"/>
        <end position="309"/>
    </location>
</feature>
<sequence length="416" mass="47684">MKNKEKAQNHKIPILQLLFIEFYPFQYKPRVEIIIDKNGIAIIRKTRQRFPHFVDWISMILLNSVWVMCVAAIWIVVKETKSYGKMGMDPRIWMWSVWFLLGFCGTIAYKVWVLDILDMAVHMANEMIQMDTESTAETGGRKSTSETTRFAGTFESLTMILYLSPPITLVSIVSNGNDPVYYIVMYLMSFPHFNSFVKNCWLPGFGKVFQIIFIILTAWPTCNFLMYEGVRIFVFFISAATNLGAKATSILQKLIEIGPNQGQKRFQYYNRFRIISQSVENAVKLSVVLILAAVGVMLCGFAFLLVRLYGRGSHLMFVINGFTVILSVLILELLLTMFGKCDALCRIFFRCCKNERHLVGKSGCRRTVYRKKVRSLRLLILPVGLGQFSLSRITKDSKSSILFYLVEIIGNVLIAF</sequence>
<evidence type="ECO:0000313" key="3">
    <source>
        <dbReference type="Proteomes" id="UP000198287"/>
    </source>
</evidence>
<evidence type="ECO:0000313" key="2">
    <source>
        <dbReference type="EMBL" id="OXA55743.1"/>
    </source>
</evidence>
<feature type="transmembrane region" description="Helical" evidence="1">
    <location>
        <begin position="208"/>
        <end position="226"/>
    </location>
</feature>
<dbReference type="AlphaFoldDB" id="A0A226EDN9"/>
<name>A0A226EDN9_FOLCA</name>
<accession>A0A226EDN9</accession>
<keyword evidence="3" id="KW-1185">Reference proteome</keyword>
<feature type="transmembrane region" description="Helical" evidence="1">
    <location>
        <begin position="315"/>
        <end position="338"/>
    </location>
</feature>
<protein>
    <submittedName>
        <fullName evidence="2">Uncharacterized protein</fullName>
    </submittedName>
</protein>
<feature type="transmembrane region" description="Helical" evidence="1">
    <location>
        <begin position="150"/>
        <end position="173"/>
    </location>
</feature>
<feature type="transmembrane region" description="Helical" evidence="1">
    <location>
        <begin position="232"/>
        <end position="255"/>
    </location>
</feature>
<evidence type="ECO:0000256" key="1">
    <source>
        <dbReference type="SAM" id="Phobius"/>
    </source>
</evidence>
<feature type="transmembrane region" description="Helical" evidence="1">
    <location>
        <begin position="92"/>
        <end position="113"/>
    </location>
</feature>
<keyword evidence="1" id="KW-0472">Membrane</keyword>
<dbReference type="EMBL" id="LNIX01000004">
    <property type="protein sequence ID" value="OXA55743.1"/>
    <property type="molecule type" value="Genomic_DNA"/>
</dbReference>
<feature type="transmembrane region" description="Helical" evidence="1">
    <location>
        <begin position="53"/>
        <end position="77"/>
    </location>
</feature>
<comment type="caution">
    <text evidence="2">The sequence shown here is derived from an EMBL/GenBank/DDBJ whole genome shotgun (WGS) entry which is preliminary data.</text>
</comment>
<keyword evidence="1" id="KW-0812">Transmembrane</keyword>
<proteinExistence type="predicted"/>
<dbReference type="Proteomes" id="UP000198287">
    <property type="component" value="Unassembled WGS sequence"/>
</dbReference>
<reference evidence="2 3" key="1">
    <citation type="submission" date="2015-12" db="EMBL/GenBank/DDBJ databases">
        <title>The genome of Folsomia candida.</title>
        <authorList>
            <person name="Faddeeva A."/>
            <person name="Derks M.F."/>
            <person name="Anvar Y."/>
            <person name="Smit S."/>
            <person name="Van Straalen N."/>
            <person name="Roelofs D."/>
        </authorList>
    </citation>
    <scope>NUCLEOTIDE SEQUENCE [LARGE SCALE GENOMIC DNA]</scope>
    <source>
        <strain evidence="2 3">VU population</strain>
        <tissue evidence="2">Whole body</tissue>
    </source>
</reference>
<organism evidence="2 3">
    <name type="scientific">Folsomia candida</name>
    <name type="common">Springtail</name>
    <dbReference type="NCBI Taxonomy" id="158441"/>
    <lineage>
        <taxon>Eukaryota</taxon>
        <taxon>Metazoa</taxon>
        <taxon>Ecdysozoa</taxon>
        <taxon>Arthropoda</taxon>
        <taxon>Hexapoda</taxon>
        <taxon>Collembola</taxon>
        <taxon>Entomobryomorpha</taxon>
        <taxon>Isotomoidea</taxon>
        <taxon>Isotomidae</taxon>
        <taxon>Proisotominae</taxon>
        <taxon>Folsomia</taxon>
    </lineage>
</organism>
<gene>
    <name evidence="2" type="ORF">Fcan01_08632</name>
</gene>
<keyword evidence="1" id="KW-1133">Transmembrane helix</keyword>